<dbReference type="AlphaFoldDB" id="A0A2N9E8W4"/>
<gene>
    <name evidence="2" type="ORF">FSB_LOCUS3298</name>
</gene>
<dbReference type="EMBL" id="OIVN01000158">
    <property type="protein sequence ID" value="SPC75416.1"/>
    <property type="molecule type" value="Genomic_DNA"/>
</dbReference>
<sequence>MVTRSKNNITKPKTTTDSTIPYPVPQAFLAAIDSTITEPTCYTTTVKVPEWRIAMNLEFDALLKNSTWTLVPHSQARNLVGYKWVFRIKRKADGSIERYKARQIDIHNAFLHGTLSEEAIYGLKQAPRAWFSKLSSRLLQLGFCGSRSDSSLFILKHASFTIYVLIYVNDIIITCSKVIAIDDLLQQLSSDFAMKDLGKLNFFLGIEVLENATGVILSQQCYILDILKRTNTQDAKPVSSPMASSTSLTAYEGNSFLDHNLYRSTIRALQYLSLTRPDIAFTVNKLSQFMHAPTLLHWQVVKCLLRYFKHTIKFGLQLFRSSCYDIQAYCDFDWAGSRDDRRSIGNYCVFLGKNLISWGYKKQATVARSSTEAEYKALANTAAELKWLHSLFCELGVSLSSPPTLWCDNIGATYLSSNPVFHARTKHVEIDFHFV</sequence>
<accession>A0A2N9E8W4</accession>
<dbReference type="SUPFAM" id="SSF56672">
    <property type="entry name" value="DNA/RNA polymerases"/>
    <property type="match status" value="1"/>
</dbReference>
<evidence type="ECO:0000259" key="1">
    <source>
        <dbReference type="Pfam" id="PF07727"/>
    </source>
</evidence>
<feature type="domain" description="Reverse transcriptase Ty1/copia-type" evidence="1">
    <location>
        <begin position="118"/>
        <end position="243"/>
    </location>
</feature>
<dbReference type="InterPro" id="IPR013103">
    <property type="entry name" value="RVT_2"/>
</dbReference>
<dbReference type="CDD" id="cd09272">
    <property type="entry name" value="RNase_HI_RT_Ty1"/>
    <property type="match status" value="1"/>
</dbReference>
<dbReference type="PANTHER" id="PTHR11439">
    <property type="entry name" value="GAG-POL-RELATED RETROTRANSPOSON"/>
    <property type="match status" value="1"/>
</dbReference>
<dbReference type="InterPro" id="IPR043502">
    <property type="entry name" value="DNA/RNA_pol_sf"/>
</dbReference>
<evidence type="ECO:0000313" key="2">
    <source>
        <dbReference type="EMBL" id="SPC75416.1"/>
    </source>
</evidence>
<organism evidence="2">
    <name type="scientific">Fagus sylvatica</name>
    <name type="common">Beechnut</name>
    <dbReference type="NCBI Taxonomy" id="28930"/>
    <lineage>
        <taxon>Eukaryota</taxon>
        <taxon>Viridiplantae</taxon>
        <taxon>Streptophyta</taxon>
        <taxon>Embryophyta</taxon>
        <taxon>Tracheophyta</taxon>
        <taxon>Spermatophyta</taxon>
        <taxon>Magnoliopsida</taxon>
        <taxon>eudicotyledons</taxon>
        <taxon>Gunneridae</taxon>
        <taxon>Pentapetalae</taxon>
        <taxon>rosids</taxon>
        <taxon>fabids</taxon>
        <taxon>Fagales</taxon>
        <taxon>Fagaceae</taxon>
        <taxon>Fagus</taxon>
    </lineage>
</organism>
<dbReference type="PANTHER" id="PTHR11439:SF500">
    <property type="entry name" value="RNA-DIRECTED DNA POLYMERASE"/>
    <property type="match status" value="1"/>
</dbReference>
<name>A0A2N9E8W4_FAGSY</name>
<protein>
    <recommendedName>
        <fullName evidence="1">Reverse transcriptase Ty1/copia-type domain-containing protein</fullName>
    </recommendedName>
</protein>
<dbReference type="Pfam" id="PF07727">
    <property type="entry name" value="RVT_2"/>
    <property type="match status" value="1"/>
</dbReference>
<reference evidence="2" key="1">
    <citation type="submission" date="2018-02" db="EMBL/GenBank/DDBJ databases">
        <authorList>
            <person name="Cohen D.B."/>
            <person name="Kent A.D."/>
        </authorList>
    </citation>
    <scope>NUCLEOTIDE SEQUENCE</scope>
</reference>
<proteinExistence type="predicted"/>